<dbReference type="WBParaSite" id="ES5_v2.g17432.t1">
    <property type="protein sequence ID" value="ES5_v2.g17432.t1"/>
    <property type="gene ID" value="ES5_v2.g17432"/>
</dbReference>
<dbReference type="Proteomes" id="UP000887579">
    <property type="component" value="Unplaced"/>
</dbReference>
<accession>A0AC34FJJ5</accession>
<protein>
    <submittedName>
        <fullName evidence="2">DOMON domain-containing protein</fullName>
    </submittedName>
</protein>
<evidence type="ECO:0000313" key="2">
    <source>
        <dbReference type="WBParaSite" id="ES5_v2.g17432.t1"/>
    </source>
</evidence>
<proteinExistence type="predicted"/>
<evidence type="ECO:0000313" key="1">
    <source>
        <dbReference type="Proteomes" id="UP000887579"/>
    </source>
</evidence>
<name>A0AC34FJJ5_9BILA</name>
<sequence>MTLKYLSILAATIVAACILSTFAQSLSGFNTSQCGGSKRCINIPDNCQVQGNCQYQISYAPSGDGKSLIIELYGRRDSPQMQYVAIGFSNDARMVRFLRKDFLG</sequence>
<reference evidence="2" key="1">
    <citation type="submission" date="2022-11" db="UniProtKB">
        <authorList>
            <consortium name="WormBaseParasite"/>
        </authorList>
    </citation>
    <scope>IDENTIFICATION</scope>
</reference>
<organism evidence="1 2">
    <name type="scientific">Panagrolaimus sp. ES5</name>
    <dbReference type="NCBI Taxonomy" id="591445"/>
    <lineage>
        <taxon>Eukaryota</taxon>
        <taxon>Metazoa</taxon>
        <taxon>Ecdysozoa</taxon>
        <taxon>Nematoda</taxon>
        <taxon>Chromadorea</taxon>
        <taxon>Rhabditida</taxon>
        <taxon>Tylenchina</taxon>
        <taxon>Panagrolaimomorpha</taxon>
        <taxon>Panagrolaimoidea</taxon>
        <taxon>Panagrolaimidae</taxon>
        <taxon>Panagrolaimus</taxon>
    </lineage>
</organism>